<dbReference type="Proteomes" id="UP000179076">
    <property type="component" value="Unassembled WGS sequence"/>
</dbReference>
<evidence type="ECO:0000313" key="2">
    <source>
        <dbReference type="Proteomes" id="UP000179076"/>
    </source>
</evidence>
<accession>A0A1F6VJP1</accession>
<dbReference type="SUPFAM" id="SSF53474">
    <property type="entry name" value="alpha/beta-Hydrolases"/>
    <property type="match status" value="1"/>
</dbReference>
<dbReference type="EMBL" id="MFSP01000013">
    <property type="protein sequence ID" value="OGI69834.1"/>
    <property type="molecule type" value="Genomic_DNA"/>
</dbReference>
<proteinExistence type="predicted"/>
<organism evidence="1 2">
    <name type="scientific">Candidatus Muproteobacteria bacterium RBG_16_60_9</name>
    <dbReference type="NCBI Taxonomy" id="1817755"/>
    <lineage>
        <taxon>Bacteria</taxon>
        <taxon>Pseudomonadati</taxon>
        <taxon>Pseudomonadota</taxon>
        <taxon>Candidatus Muproteobacteria</taxon>
    </lineage>
</organism>
<name>A0A1F6VJP1_9PROT</name>
<dbReference type="Gene3D" id="3.40.50.1820">
    <property type="entry name" value="alpha/beta hydrolase"/>
    <property type="match status" value="1"/>
</dbReference>
<dbReference type="AlphaFoldDB" id="A0A1F6VJP1"/>
<reference evidence="1 2" key="1">
    <citation type="journal article" date="2016" name="Nat. Commun.">
        <title>Thousands of microbial genomes shed light on interconnected biogeochemical processes in an aquifer system.</title>
        <authorList>
            <person name="Anantharaman K."/>
            <person name="Brown C.T."/>
            <person name="Hug L.A."/>
            <person name="Sharon I."/>
            <person name="Castelle C.J."/>
            <person name="Probst A.J."/>
            <person name="Thomas B.C."/>
            <person name="Singh A."/>
            <person name="Wilkins M.J."/>
            <person name="Karaoz U."/>
            <person name="Brodie E.L."/>
            <person name="Williams K.H."/>
            <person name="Hubbard S.S."/>
            <person name="Banfield J.F."/>
        </authorList>
    </citation>
    <scope>NUCLEOTIDE SEQUENCE [LARGE SCALE GENOMIC DNA]</scope>
</reference>
<gene>
    <name evidence="1" type="ORF">A2W18_00065</name>
</gene>
<sequence>MRRLAIVLPGRGDDLDALANSGIVDAIQHSRPDFDVVLVEATLSYYLDGKIVPRLHDQIVTPARRRGYREIWLAGASMGGVGVTLYEHEHPGELTGLLLMAPYMGDGTLIKEIAAVGGVAAWEPGPKPIEIDRANGVREQWRVIKSWSRDAAMSKRVWLVCGESDRLRTAADLIGTVLAPDHYLARTGGHAWKVWSPAVEEAFARMRRDSVAH</sequence>
<dbReference type="InterPro" id="IPR029058">
    <property type="entry name" value="AB_hydrolase_fold"/>
</dbReference>
<comment type="caution">
    <text evidence="1">The sequence shown here is derived from an EMBL/GenBank/DDBJ whole genome shotgun (WGS) entry which is preliminary data.</text>
</comment>
<evidence type="ECO:0000313" key="1">
    <source>
        <dbReference type="EMBL" id="OGI69834.1"/>
    </source>
</evidence>
<protein>
    <submittedName>
        <fullName evidence="1">Uncharacterized protein</fullName>
    </submittedName>
</protein>